<comment type="caution">
    <text evidence="4">Lacks conserved residue(s) required for the propagation of feature annotation.</text>
</comment>
<comment type="catalytic activity">
    <reaction evidence="4">
        <text>N(1)-(5-phospho-beta-D-ribosyl)glycinamide + (6R)-10-formyltetrahydrofolate = N(2)-formyl-N(1)-(5-phospho-beta-D-ribosyl)glycinamide + (6S)-5,6,7,8-tetrahydrofolate + H(+)</text>
        <dbReference type="Rhea" id="RHEA:15053"/>
        <dbReference type="ChEBI" id="CHEBI:15378"/>
        <dbReference type="ChEBI" id="CHEBI:57453"/>
        <dbReference type="ChEBI" id="CHEBI:143788"/>
        <dbReference type="ChEBI" id="CHEBI:147286"/>
        <dbReference type="ChEBI" id="CHEBI:195366"/>
        <dbReference type="EC" id="2.1.2.2"/>
    </reaction>
</comment>
<dbReference type="RefSeq" id="WP_376975604.1">
    <property type="nucleotide sequence ID" value="NZ_JBHSLS010000002.1"/>
</dbReference>
<dbReference type="EC" id="2.1.2.2" evidence="4"/>
<protein>
    <recommendedName>
        <fullName evidence="4">Phosphoribosylglycinamide formyltransferase</fullName>
        <ecNumber evidence="4">2.1.2.2</ecNumber>
    </recommendedName>
    <alternativeName>
        <fullName evidence="4">5'-phosphoribosylglycinamide transformylase</fullName>
    </alternativeName>
    <alternativeName>
        <fullName evidence="4">GAR transformylase</fullName>
        <shortName evidence="4">GART</shortName>
    </alternativeName>
</protein>
<feature type="domain" description="Formyl transferase N-terminal" evidence="5">
    <location>
        <begin position="15"/>
        <end position="202"/>
    </location>
</feature>
<dbReference type="InterPro" id="IPR036477">
    <property type="entry name" value="Formyl_transf_N_sf"/>
</dbReference>
<comment type="similarity">
    <text evidence="4">Belongs to the GART family.</text>
</comment>
<keyword evidence="2 4" id="KW-0808">Transferase</keyword>
<organism evidence="6 7">
    <name type="scientific">Arcanobacterium hippocoleae</name>
    <dbReference type="NCBI Taxonomy" id="149017"/>
    <lineage>
        <taxon>Bacteria</taxon>
        <taxon>Bacillati</taxon>
        <taxon>Actinomycetota</taxon>
        <taxon>Actinomycetes</taxon>
        <taxon>Actinomycetales</taxon>
        <taxon>Actinomycetaceae</taxon>
        <taxon>Arcanobacterium</taxon>
    </lineage>
</organism>
<evidence type="ECO:0000313" key="7">
    <source>
        <dbReference type="Proteomes" id="UP001266099"/>
    </source>
</evidence>
<evidence type="ECO:0000256" key="4">
    <source>
        <dbReference type="HAMAP-Rule" id="MF_01930"/>
    </source>
</evidence>
<dbReference type="EMBL" id="JAVDUJ010000001">
    <property type="protein sequence ID" value="MDR6938843.1"/>
    <property type="molecule type" value="Genomic_DNA"/>
</dbReference>
<evidence type="ECO:0000313" key="6">
    <source>
        <dbReference type="EMBL" id="MDR6938843.1"/>
    </source>
</evidence>
<dbReference type="Pfam" id="PF00551">
    <property type="entry name" value="Formyl_trans_N"/>
    <property type="match status" value="1"/>
</dbReference>
<feature type="binding site" evidence="4">
    <location>
        <begin position="24"/>
        <end position="26"/>
    </location>
    <ligand>
        <name>N(1)-(5-phospho-beta-D-ribosyl)glycinamide</name>
        <dbReference type="ChEBI" id="CHEBI:143788"/>
    </ligand>
</feature>
<feature type="binding site" evidence="4">
    <location>
        <position position="79"/>
    </location>
    <ligand>
        <name>(6R)-10-formyltetrahydrofolate</name>
        <dbReference type="ChEBI" id="CHEBI:195366"/>
    </ligand>
</feature>
<evidence type="ECO:0000256" key="3">
    <source>
        <dbReference type="ARBA" id="ARBA00022755"/>
    </source>
</evidence>
<comment type="pathway">
    <text evidence="1 4">Purine metabolism; IMP biosynthesis via de novo pathway; N(2)-formyl-N(1)-(5-phospho-D-ribosyl)glycinamide from N(1)-(5-phospho-D-ribosyl)glycinamide (10-formyl THF route): step 1/1.</text>
</comment>
<dbReference type="PANTHER" id="PTHR43369">
    <property type="entry name" value="PHOSPHORIBOSYLGLYCINAMIDE FORMYLTRANSFERASE"/>
    <property type="match status" value="1"/>
</dbReference>
<dbReference type="PANTHER" id="PTHR43369:SF2">
    <property type="entry name" value="PHOSPHORIBOSYLGLYCINAMIDE FORMYLTRANSFERASE"/>
    <property type="match status" value="1"/>
</dbReference>
<accession>A0ABU1T0F0</accession>
<dbReference type="HAMAP" id="MF_01930">
    <property type="entry name" value="PurN"/>
    <property type="match status" value="1"/>
</dbReference>
<feature type="active site" description="Proton donor" evidence="4">
    <location>
        <position position="123"/>
    </location>
</feature>
<reference evidence="6 7" key="1">
    <citation type="submission" date="2023-07" db="EMBL/GenBank/DDBJ databases">
        <title>Sequencing the genomes of 1000 actinobacteria strains.</title>
        <authorList>
            <person name="Klenk H.-P."/>
        </authorList>
    </citation>
    <scope>NUCLEOTIDE SEQUENCE [LARGE SCALE GENOMIC DNA]</scope>
    <source>
        <strain evidence="6 7">DSM 15539</strain>
    </source>
</reference>
<dbReference type="InterPro" id="IPR004607">
    <property type="entry name" value="GART"/>
</dbReference>
<gene>
    <name evidence="4" type="primary">purN</name>
    <name evidence="6" type="ORF">J2S36_000386</name>
</gene>
<proteinExistence type="inferred from homology"/>
<keyword evidence="3 4" id="KW-0658">Purine biosynthesis</keyword>
<comment type="caution">
    <text evidence="6">The sequence shown here is derived from an EMBL/GenBank/DDBJ whole genome shotgun (WGS) entry which is preliminary data.</text>
</comment>
<feature type="site" description="Raises pKa of active site His" evidence="4">
    <location>
        <position position="164"/>
    </location>
</feature>
<dbReference type="Proteomes" id="UP001266099">
    <property type="component" value="Unassembled WGS sequence"/>
</dbReference>
<sequence>MKDARWILMTAAKARVAVLISGGGTNLQAIIDAVSAGNLPHVELSCVISNKADAYGIKRAQAAKIPVHVLENVPNAQGKKACEAQILQILHENRIQLVALAGFMAILSADFIAQCPAPIINIHPSLIPAFSGPGYYGLRVHEAALAAGVKVSGATVHFVNEICDGGKILAQDTVRVQELDTPQSLQQRILHEVEHVIFPRTIEALCAEIVNRK</sequence>
<evidence type="ECO:0000259" key="5">
    <source>
        <dbReference type="Pfam" id="PF00551"/>
    </source>
</evidence>
<dbReference type="Gene3D" id="3.40.50.170">
    <property type="entry name" value="Formyl transferase, N-terminal domain"/>
    <property type="match status" value="1"/>
</dbReference>
<feature type="binding site" evidence="4">
    <location>
        <position position="121"/>
    </location>
    <ligand>
        <name>(6R)-10-formyltetrahydrofolate</name>
        <dbReference type="ChEBI" id="CHEBI:195366"/>
    </ligand>
</feature>
<comment type="function">
    <text evidence="4">Catalyzes the transfer of a formyl group from 10-formyltetrahydrofolate to 5-phospho-ribosyl-glycinamide (GAR), producing 5-phospho-ribosyl-N-formylglycinamide (FGAR) and tetrahydrofolate.</text>
</comment>
<dbReference type="InterPro" id="IPR002376">
    <property type="entry name" value="Formyl_transf_N"/>
</dbReference>
<keyword evidence="7" id="KW-1185">Reference proteome</keyword>
<dbReference type="NCBIfam" id="TIGR00639">
    <property type="entry name" value="PurN"/>
    <property type="match status" value="1"/>
</dbReference>
<dbReference type="GO" id="GO:0004644">
    <property type="term" value="F:phosphoribosylglycinamide formyltransferase activity"/>
    <property type="evidence" value="ECO:0007669"/>
    <property type="project" value="UniProtKB-EC"/>
</dbReference>
<dbReference type="SUPFAM" id="SSF53328">
    <property type="entry name" value="Formyltransferase"/>
    <property type="match status" value="1"/>
</dbReference>
<evidence type="ECO:0000256" key="1">
    <source>
        <dbReference type="ARBA" id="ARBA00005054"/>
    </source>
</evidence>
<evidence type="ECO:0000256" key="2">
    <source>
        <dbReference type="ARBA" id="ARBA00022679"/>
    </source>
</evidence>
<name>A0ABU1T0F0_9ACTO</name>
<dbReference type="CDD" id="cd08645">
    <property type="entry name" value="FMT_core_GART"/>
    <property type="match status" value="1"/>
</dbReference>